<feature type="region of interest" description="Disordered" evidence="1">
    <location>
        <begin position="449"/>
        <end position="515"/>
    </location>
</feature>
<feature type="compositionally biased region" description="Polar residues" evidence="1">
    <location>
        <begin position="489"/>
        <end position="500"/>
    </location>
</feature>
<dbReference type="AlphaFoldDB" id="A0A5N6J1D2"/>
<keyword evidence="3" id="KW-1185">Reference proteome</keyword>
<accession>A0A5N6J1D2</accession>
<protein>
    <recommendedName>
        <fullName evidence="4">C2H2-type domain-containing protein</fullName>
    </recommendedName>
</protein>
<reference evidence="2 3" key="1">
    <citation type="submission" date="2019-04" db="EMBL/GenBank/DDBJ databases">
        <title>Fungal friends and foes A comparative genomics study of 23 Aspergillus species from section Flavi.</title>
        <authorList>
            <consortium name="DOE Joint Genome Institute"/>
            <person name="Kjaerbolling I."/>
            <person name="Vesth T.C."/>
            <person name="Frisvad J.C."/>
            <person name="Nybo J.L."/>
            <person name="Theobald S."/>
            <person name="Kildgaard S."/>
            <person name="Petersen T.I."/>
            <person name="Kuo A."/>
            <person name="Sato A."/>
            <person name="Lyhne E.K."/>
            <person name="Kogle M.E."/>
            <person name="Wiebenga A."/>
            <person name="Kun R.S."/>
            <person name="Lubbers R.J."/>
            <person name="Makela M.R."/>
            <person name="Barry K."/>
            <person name="Chovatia M."/>
            <person name="Clum A."/>
            <person name="Daum C."/>
            <person name="Haridas S."/>
            <person name="He G."/>
            <person name="LaButti K."/>
            <person name="Lipzen A."/>
            <person name="Mondo S."/>
            <person name="Pangilinan J."/>
            <person name="Riley R."/>
            <person name="Salamov A."/>
            <person name="Simmons B.A."/>
            <person name="Magnuson J.K."/>
            <person name="Henrissat B."/>
            <person name="Mortensen U.H."/>
            <person name="Larsen T.O."/>
            <person name="De vries R.P."/>
            <person name="Grigoriev I.V."/>
            <person name="Machida M."/>
            <person name="Baker S.E."/>
            <person name="Andersen M.R."/>
        </authorList>
    </citation>
    <scope>NUCLEOTIDE SEQUENCE [LARGE SCALE GENOMIC DNA]</scope>
    <source>
        <strain evidence="2 3">CBS 117635</strain>
    </source>
</reference>
<dbReference type="PANTHER" id="PTHR35391">
    <property type="entry name" value="C2H2-TYPE DOMAIN-CONTAINING PROTEIN-RELATED"/>
    <property type="match status" value="1"/>
</dbReference>
<proteinExistence type="predicted"/>
<dbReference type="Proteomes" id="UP000326289">
    <property type="component" value="Unassembled WGS sequence"/>
</dbReference>
<feature type="compositionally biased region" description="Polar residues" evidence="1">
    <location>
        <begin position="622"/>
        <end position="638"/>
    </location>
</feature>
<evidence type="ECO:0000313" key="2">
    <source>
        <dbReference type="EMBL" id="KAB8272425.1"/>
    </source>
</evidence>
<organism evidence="2 3">
    <name type="scientific">Aspergillus minisclerotigenes</name>
    <dbReference type="NCBI Taxonomy" id="656917"/>
    <lineage>
        <taxon>Eukaryota</taxon>
        <taxon>Fungi</taxon>
        <taxon>Dikarya</taxon>
        <taxon>Ascomycota</taxon>
        <taxon>Pezizomycotina</taxon>
        <taxon>Eurotiomycetes</taxon>
        <taxon>Eurotiomycetidae</taxon>
        <taxon>Eurotiales</taxon>
        <taxon>Aspergillaceae</taxon>
        <taxon>Aspergillus</taxon>
        <taxon>Aspergillus subgen. Circumdati</taxon>
    </lineage>
</organism>
<evidence type="ECO:0000256" key="1">
    <source>
        <dbReference type="SAM" id="MobiDB-lite"/>
    </source>
</evidence>
<sequence length="716" mass="81603">MASIAECARDCRELFHQICQLGVMSSLQDRYATFNIWASDIGVFAKHHHASLDFRLRDLFDERDLVIQYLVLITGHLQQLYLLLSATEEVEPPSTPHEPEAITGDDNEVQQLLLDITDSLNWLRRLSNTIRRAGLLNPSTQAKRFPLTDDDGNDNTAVLQIFFSFLIKRDFPNLSGELCSRVVSGMLLQRRLILYRRSRQRKLELRHVSITPRPLWELPFPKVDQLTIPYGAPSMPVQKLPPSTNLSLYTATTLDGDQFRMAAAAPSRISITKAAPWCAQDRFLLPPAPKVHNPGSDLVCPYCCMLLQENVASDPDQWENHVKGDLTPYICLYDNCDDMSVFYSSEDWVSHMRSQHLMRWRCVSRDHEVKLFDTQIDFENHIRGCHPGKFTREQLKTYAECSAYPLGSIFETCPFCGEESGYLEQHVALHLRNIALRSLPWPDEAEFDVEADTPESSTISSERQSRSTTRHSRRLIPLSYAGSDGGNRGQSSTLEANQPFSPAEDKPFPEFEDIPGNSEIRQFDASIPDYEFSGLETLRNAADAPLRLLTWGFLWEADDMNPAEEIDLIFEAFASAKTDTYINESENPHATNSTRHIIPIKEESSHLERDSQSLMTLTPTSNVHLRSDNTSTPPATGSSRHDKSIPHGVRTPKKLVFSPRIQFIETWNNSEYDRRGEIATCNRLTPLLAQQIKEELNEFKMEMEVHETSKVYTHFL</sequence>
<dbReference type="EMBL" id="ML732805">
    <property type="protein sequence ID" value="KAB8272425.1"/>
    <property type="molecule type" value="Genomic_DNA"/>
</dbReference>
<feature type="region of interest" description="Disordered" evidence="1">
    <location>
        <begin position="622"/>
        <end position="649"/>
    </location>
</feature>
<dbReference type="PANTHER" id="PTHR35391:SF7">
    <property type="entry name" value="C2H2-TYPE DOMAIN-CONTAINING PROTEIN"/>
    <property type="match status" value="1"/>
</dbReference>
<evidence type="ECO:0000313" key="3">
    <source>
        <dbReference type="Proteomes" id="UP000326289"/>
    </source>
</evidence>
<evidence type="ECO:0008006" key="4">
    <source>
        <dbReference type="Google" id="ProtNLM"/>
    </source>
</evidence>
<name>A0A5N6J1D2_9EURO</name>
<gene>
    <name evidence="2" type="ORF">BDV30DRAFT_212009</name>
</gene>